<protein>
    <submittedName>
        <fullName evidence="2 4">Uncharacterized protein</fullName>
    </submittedName>
</protein>
<dbReference type="EMBL" id="ML975161">
    <property type="protein sequence ID" value="KAF1811516.1"/>
    <property type="molecule type" value="Genomic_DNA"/>
</dbReference>
<dbReference type="RefSeq" id="XP_033533147.1">
    <property type="nucleotide sequence ID" value="XM_033682135.1"/>
</dbReference>
<reference evidence="4" key="2">
    <citation type="submission" date="2020-04" db="EMBL/GenBank/DDBJ databases">
        <authorList>
            <consortium name="NCBI Genome Project"/>
        </authorList>
    </citation>
    <scope>NUCLEOTIDE SEQUENCE</scope>
    <source>
        <strain evidence="4">CBS 781.70</strain>
    </source>
</reference>
<feature type="compositionally biased region" description="Basic and acidic residues" evidence="1">
    <location>
        <begin position="174"/>
        <end position="193"/>
    </location>
</feature>
<proteinExistence type="predicted"/>
<dbReference type="OrthoDB" id="1421156at2759"/>
<dbReference type="GeneID" id="54422705"/>
<dbReference type="AlphaFoldDB" id="A0A6G1G0R2"/>
<organism evidence="2">
    <name type="scientific">Eremomyces bilateralis CBS 781.70</name>
    <dbReference type="NCBI Taxonomy" id="1392243"/>
    <lineage>
        <taxon>Eukaryota</taxon>
        <taxon>Fungi</taxon>
        <taxon>Dikarya</taxon>
        <taxon>Ascomycota</taxon>
        <taxon>Pezizomycotina</taxon>
        <taxon>Dothideomycetes</taxon>
        <taxon>Dothideomycetes incertae sedis</taxon>
        <taxon>Eremomycetales</taxon>
        <taxon>Eremomycetaceae</taxon>
        <taxon>Eremomyces</taxon>
    </lineage>
</organism>
<dbReference type="Proteomes" id="UP000504638">
    <property type="component" value="Unplaced"/>
</dbReference>
<keyword evidence="3" id="KW-1185">Reference proteome</keyword>
<evidence type="ECO:0000256" key="1">
    <source>
        <dbReference type="SAM" id="MobiDB-lite"/>
    </source>
</evidence>
<name>A0A6G1G0R2_9PEZI</name>
<sequence length="231" mass="25675">MVTIDLILNNVIKNANEAIFTAEMASILIQTRWRNNFTLSDEVIDRVAKRAVELLEKQIFLAKLSIRRLSPIPLNLCTGTFRISMGMPCCHTIKEHLQGNANWQIPINMIDSHWLYRRTQMDDAIEDPFRAIREPAVARRYGRPPPPLPELRNVLIVSPAGVVSTPGSQAPRDTSSRREPGAFEAAEREDAARGRGRGRGGRGAWVGMGTGDVPGDTRRTSAGAMFMTLDL</sequence>
<gene>
    <name evidence="2 4" type="ORF">P152DRAFT_489234</name>
</gene>
<feature type="compositionally biased region" description="Gly residues" evidence="1">
    <location>
        <begin position="201"/>
        <end position="212"/>
    </location>
</feature>
<feature type="region of interest" description="Disordered" evidence="1">
    <location>
        <begin position="162"/>
        <end position="219"/>
    </location>
</feature>
<evidence type="ECO:0000313" key="2">
    <source>
        <dbReference type="EMBL" id="KAF1811516.1"/>
    </source>
</evidence>
<accession>A0A6G1G0R2</accession>
<evidence type="ECO:0000313" key="3">
    <source>
        <dbReference type="Proteomes" id="UP000504638"/>
    </source>
</evidence>
<reference evidence="2 4" key="1">
    <citation type="submission" date="2020-01" db="EMBL/GenBank/DDBJ databases">
        <authorList>
            <consortium name="DOE Joint Genome Institute"/>
            <person name="Haridas S."/>
            <person name="Albert R."/>
            <person name="Binder M."/>
            <person name="Bloem J."/>
            <person name="Labutti K."/>
            <person name="Salamov A."/>
            <person name="Andreopoulos B."/>
            <person name="Baker S.E."/>
            <person name="Barry K."/>
            <person name="Bills G."/>
            <person name="Bluhm B.H."/>
            <person name="Cannon C."/>
            <person name="Castanera R."/>
            <person name="Culley D.E."/>
            <person name="Daum C."/>
            <person name="Ezra D."/>
            <person name="Gonzalez J.B."/>
            <person name="Henrissat B."/>
            <person name="Kuo A."/>
            <person name="Liang C."/>
            <person name="Lipzen A."/>
            <person name="Lutzoni F."/>
            <person name="Magnuson J."/>
            <person name="Mondo S."/>
            <person name="Nolan M."/>
            <person name="Ohm R."/>
            <person name="Pangilinan J."/>
            <person name="Park H.-J."/>
            <person name="Ramirez L."/>
            <person name="Alfaro M."/>
            <person name="Sun H."/>
            <person name="Tritt A."/>
            <person name="Yoshinaga Y."/>
            <person name="Zwiers L.-H."/>
            <person name="Turgeon B.G."/>
            <person name="Goodwin S.B."/>
            <person name="Spatafora J.W."/>
            <person name="Crous P.W."/>
            <person name="Grigoriev I.V."/>
        </authorList>
    </citation>
    <scope>NUCLEOTIDE SEQUENCE</scope>
    <source>
        <strain evidence="2 4">CBS 781.70</strain>
    </source>
</reference>
<reference evidence="4" key="3">
    <citation type="submission" date="2025-04" db="UniProtKB">
        <authorList>
            <consortium name="RefSeq"/>
        </authorList>
    </citation>
    <scope>IDENTIFICATION</scope>
    <source>
        <strain evidence="4">CBS 781.70</strain>
    </source>
</reference>
<evidence type="ECO:0000313" key="4">
    <source>
        <dbReference type="RefSeq" id="XP_033533147.1"/>
    </source>
</evidence>